<accession>A0ABV3FX25</accession>
<dbReference type="PANTHER" id="PTHR22754">
    <property type="entry name" value="DISCO-INTERACTING PROTEIN 2 DIP2 -RELATED"/>
    <property type="match status" value="1"/>
</dbReference>
<dbReference type="InterPro" id="IPR000873">
    <property type="entry name" value="AMP-dep_synth/lig_dom"/>
</dbReference>
<comment type="caution">
    <text evidence="3">The sequence shown here is derived from an EMBL/GenBank/DDBJ whole genome shotgun (WGS) entry which is preliminary data.</text>
</comment>
<dbReference type="Proteomes" id="UP001551695">
    <property type="component" value="Unassembled WGS sequence"/>
</dbReference>
<feature type="domain" description="AMP-dependent synthetase/ligase" evidence="2">
    <location>
        <begin position="75"/>
        <end position="468"/>
    </location>
</feature>
<dbReference type="SUPFAM" id="SSF56801">
    <property type="entry name" value="Acetyl-CoA synthetase-like"/>
    <property type="match status" value="1"/>
</dbReference>
<dbReference type="EMBL" id="JBFAKC010000009">
    <property type="protein sequence ID" value="MEV0709982.1"/>
    <property type="molecule type" value="Genomic_DNA"/>
</dbReference>
<dbReference type="InterPro" id="IPR045851">
    <property type="entry name" value="AMP-bd_C_sf"/>
</dbReference>
<comment type="similarity">
    <text evidence="1">Belongs to the ATP-dependent AMP-binding enzyme family.</text>
</comment>
<dbReference type="RefSeq" id="WP_357785752.1">
    <property type="nucleotide sequence ID" value="NZ_JBFAKC010000009.1"/>
</dbReference>
<reference evidence="3 4" key="1">
    <citation type="submission" date="2024-06" db="EMBL/GenBank/DDBJ databases">
        <title>The Natural Products Discovery Center: Release of the First 8490 Sequenced Strains for Exploring Actinobacteria Biosynthetic Diversity.</title>
        <authorList>
            <person name="Kalkreuter E."/>
            <person name="Kautsar S.A."/>
            <person name="Yang D."/>
            <person name="Bader C.D."/>
            <person name="Teijaro C.N."/>
            <person name="Fluegel L."/>
            <person name="Davis C.M."/>
            <person name="Simpson J.R."/>
            <person name="Lauterbach L."/>
            <person name="Steele A.D."/>
            <person name="Gui C."/>
            <person name="Meng S."/>
            <person name="Li G."/>
            <person name="Viehrig K."/>
            <person name="Ye F."/>
            <person name="Su P."/>
            <person name="Kiefer A.F."/>
            <person name="Nichols A."/>
            <person name="Cepeda A.J."/>
            <person name="Yan W."/>
            <person name="Fan B."/>
            <person name="Jiang Y."/>
            <person name="Adhikari A."/>
            <person name="Zheng C.-J."/>
            <person name="Schuster L."/>
            <person name="Cowan T.M."/>
            <person name="Smanski M.J."/>
            <person name="Chevrette M.G."/>
            <person name="De Carvalho L.P.S."/>
            <person name="Shen B."/>
        </authorList>
    </citation>
    <scope>NUCLEOTIDE SEQUENCE [LARGE SCALE GENOMIC DNA]</scope>
    <source>
        <strain evidence="3 4">NPDC050403</strain>
    </source>
</reference>
<keyword evidence="4" id="KW-1185">Reference proteome</keyword>
<sequence length="611" mass="64584">MPSTGGDASAIDCFNRAIAEFLDHPEQWRDRGFISHRSIHDAFKELSQFAVVVENMNSADSAETLHGLLARVAADHPLVYARFWSVSESLSYRELDRAARSMAAALVRSGIRRGEPIGILCPNAPEFLICLFAVAAAGGAATPLPLPAGAKQTGAYPKKLAAIAEAAGMNTLLVSHRFADLTPLIADAVEAELLDTGALTRLADEIEDTDTALPQMRDDEPAIVQFTSGSTAMPKGVRLTHRNVLSGLAAIRSGIDLSLDDQGGFWLPLFHDMGLFGTLSAVLRGIPAHVWSPMSFVKDPARWLGEFAESGSTITAMPNFGYESLLAAIPPDEVAEFDLRRWRIAFNGAEPISHDVVSAFCARFAPAGFAPSTMFGVYGMAEATLAVAFPPLGRAPVFEWVDRARLSDDSHAETVPSDAAGARAVASVGSAVAGLTLRVVAPDTGTELRDGAVGEILIRGAAVTAGYLSADPAATAGLITDDGWLRTGDLGYLRAGELFVTGRSKDMITVRGANYYAQDVEAAIGDLDGIYKGRCTAAADPGGADIIALIAESERTGAEAEMLARDIRDRIAAELGLAAVEVHIVAPRSIPRTSSGKLRRLAARDLLTAGH</sequence>
<evidence type="ECO:0000259" key="2">
    <source>
        <dbReference type="Pfam" id="PF00501"/>
    </source>
</evidence>
<evidence type="ECO:0000313" key="3">
    <source>
        <dbReference type="EMBL" id="MEV0709982.1"/>
    </source>
</evidence>
<proteinExistence type="inferred from homology"/>
<gene>
    <name evidence="3" type="ORF">AB0I48_20670</name>
</gene>
<protein>
    <submittedName>
        <fullName evidence="3">AMP-binding protein</fullName>
    </submittedName>
</protein>
<dbReference type="Gene3D" id="3.40.50.12780">
    <property type="entry name" value="N-terminal domain of ligase-like"/>
    <property type="match status" value="1"/>
</dbReference>
<dbReference type="Gene3D" id="3.30.300.30">
    <property type="match status" value="1"/>
</dbReference>
<dbReference type="Pfam" id="PF00501">
    <property type="entry name" value="AMP-binding"/>
    <property type="match status" value="1"/>
</dbReference>
<evidence type="ECO:0000256" key="1">
    <source>
        <dbReference type="ARBA" id="ARBA00006432"/>
    </source>
</evidence>
<dbReference type="PANTHER" id="PTHR22754:SF32">
    <property type="entry name" value="DISCO-INTERACTING PROTEIN 2"/>
    <property type="match status" value="1"/>
</dbReference>
<organism evidence="3 4">
    <name type="scientific">Nocardia aurea</name>
    <dbReference type="NCBI Taxonomy" id="2144174"/>
    <lineage>
        <taxon>Bacteria</taxon>
        <taxon>Bacillati</taxon>
        <taxon>Actinomycetota</taxon>
        <taxon>Actinomycetes</taxon>
        <taxon>Mycobacteriales</taxon>
        <taxon>Nocardiaceae</taxon>
        <taxon>Nocardia</taxon>
    </lineage>
</organism>
<evidence type="ECO:0000313" key="4">
    <source>
        <dbReference type="Proteomes" id="UP001551695"/>
    </source>
</evidence>
<dbReference type="InterPro" id="IPR042099">
    <property type="entry name" value="ANL_N_sf"/>
</dbReference>
<name>A0ABV3FX25_9NOCA</name>